<dbReference type="PANTHER" id="PTHR42998">
    <property type="entry name" value="TYPE I RESTRICTION ENZYME HINDVIIP M PROTEIN-RELATED"/>
    <property type="match status" value="1"/>
</dbReference>
<name>A0A7C5VF74_9DEIN</name>
<dbReference type="Gene3D" id="3.40.50.150">
    <property type="entry name" value="Vaccinia Virus protein VP39"/>
    <property type="match status" value="1"/>
</dbReference>
<dbReference type="PRINTS" id="PR00507">
    <property type="entry name" value="N12N6MTFRASE"/>
</dbReference>
<protein>
    <submittedName>
        <fullName evidence="4">Uncharacterized protein</fullName>
    </submittedName>
</protein>
<dbReference type="InterPro" id="IPR003356">
    <property type="entry name" value="DNA_methylase_A-5"/>
</dbReference>
<keyword evidence="1" id="KW-0680">Restriction system</keyword>
<dbReference type="InterPro" id="IPR029063">
    <property type="entry name" value="SAM-dependent_MTases_sf"/>
</dbReference>
<dbReference type="Pfam" id="PF02384">
    <property type="entry name" value="N6_Mtase"/>
    <property type="match status" value="1"/>
</dbReference>
<dbReference type="InterPro" id="IPR029464">
    <property type="entry name" value="HSDR_N"/>
</dbReference>
<dbReference type="PANTHER" id="PTHR42998:SF1">
    <property type="entry name" value="TYPE I RESTRICTION ENZYME HINDI METHYLASE SUBUNIT"/>
    <property type="match status" value="1"/>
</dbReference>
<sequence>MSPSHRVMPLWLKAFGVRLAGLGGRCGIYSHMADEPLMPEDEEAGLEGPSAEAGEEEALLLSEEHLVCYITGKPRKKTPEELVRQEWAKKLVEEYGYPKEDIGIEVLIPMGRARKRADLVIYEHGKPHEIEHIRVVVEAKREDVKPEDKKRGVEQLKSYLAACPNAQWGLWVGRERFAFAVKTKAGKREFEQSTDIPRFNETAPRRLTFQDLIPAEGLKRELRRIHNYIYANQGLPKERAFHELLKLVFCKVHEERNKRATDPLDFDITPEERFTAKGKEALRKRIEKLFEGVKQEYPYIFEKDERIGLSDDVLAYAVMELRRYSFLRTRTDIKGAAYQEIVRENLRGDRGEFFTPDNVCRIAVRMGVETLIHHAQGQKDWTNIKVLDPAVGTGGFLRAFMNELRDYLMAREAGKHPNDEVREAYVMGVLREVCNRNLYGLDINPLLVRAAQMNLVMHGDGSSNVYHIPGGSLIPFDKMPREVQEKLPPGSVDLIVMNPPFGSGPGLKVDNPEILEEYELATYGLDPGRSRSGLPPEQLFIERAYQWLAPGGVLAIVLPDSILSNPGLQFIREWILEKFIVVASVDLPIETFVAFGGTGTQTSVLVLRKKTKEEVERAQYKEEEYEVFMAVPKTMGYDRRGNDLWKRDEEGKPLVGQRDDEVSEVPEVFSLWLRRELKQEAEEA</sequence>
<evidence type="ECO:0000313" key="4">
    <source>
        <dbReference type="EMBL" id="HHM67628.1"/>
    </source>
</evidence>
<gene>
    <name evidence="4" type="ORF">ENM28_02720</name>
</gene>
<evidence type="ECO:0000259" key="2">
    <source>
        <dbReference type="Pfam" id="PF02384"/>
    </source>
</evidence>
<dbReference type="EMBL" id="DRXE01000098">
    <property type="protein sequence ID" value="HHM67628.1"/>
    <property type="molecule type" value="Genomic_DNA"/>
</dbReference>
<dbReference type="InterPro" id="IPR052916">
    <property type="entry name" value="Type-I_RE_MTase_Subunit"/>
</dbReference>
<comment type="caution">
    <text evidence="4">The sequence shown here is derived from an EMBL/GenBank/DDBJ whole genome shotgun (WGS) entry which is preliminary data.</text>
</comment>
<proteinExistence type="predicted"/>
<evidence type="ECO:0000259" key="3">
    <source>
        <dbReference type="Pfam" id="PF13588"/>
    </source>
</evidence>
<dbReference type="PROSITE" id="PS00092">
    <property type="entry name" value="N6_MTASE"/>
    <property type="match status" value="1"/>
</dbReference>
<dbReference type="CDD" id="cd02440">
    <property type="entry name" value="AdoMet_MTases"/>
    <property type="match status" value="1"/>
</dbReference>
<reference evidence="4" key="1">
    <citation type="journal article" date="2020" name="mSystems">
        <title>Genome- and Community-Level Interaction Insights into Carbon Utilization and Element Cycling Functions of Hydrothermarchaeota in Hydrothermal Sediment.</title>
        <authorList>
            <person name="Zhou Z."/>
            <person name="Liu Y."/>
            <person name="Xu W."/>
            <person name="Pan J."/>
            <person name="Luo Z.H."/>
            <person name="Li M."/>
        </authorList>
    </citation>
    <scope>NUCLEOTIDE SEQUENCE [LARGE SCALE GENOMIC DNA]</scope>
    <source>
        <strain evidence="4">SpSt-1071</strain>
    </source>
</reference>
<dbReference type="GO" id="GO:0032259">
    <property type="term" value="P:methylation"/>
    <property type="evidence" value="ECO:0007669"/>
    <property type="project" value="InterPro"/>
</dbReference>
<evidence type="ECO:0000256" key="1">
    <source>
        <dbReference type="ARBA" id="ARBA00022747"/>
    </source>
</evidence>
<organism evidence="4">
    <name type="scientific">Thermus caliditerrae</name>
    <dbReference type="NCBI Taxonomy" id="1330700"/>
    <lineage>
        <taxon>Bacteria</taxon>
        <taxon>Thermotogati</taxon>
        <taxon>Deinococcota</taxon>
        <taxon>Deinococci</taxon>
        <taxon>Thermales</taxon>
        <taxon>Thermaceae</taxon>
        <taxon>Thermus</taxon>
    </lineage>
</organism>
<feature type="domain" description="Type I restriction enzyme R protein N-terminal" evidence="3">
    <location>
        <begin position="79"/>
        <end position="197"/>
    </location>
</feature>
<feature type="domain" description="DNA methylase adenine-specific" evidence="2">
    <location>
        <begin position="331"/>
        <end position="615"/>
    </location>
</feature>
<dbReference type="GO" id="GO:0003677">
    <property type="term" value="F:DNA binding"/>
    <property type="evidence" value="ECO:0007669"/>
    <property type="project" value="InterPro"/>
</dbReference>
<dbReference type="GO" id="GO:0008170">
    <property type="term" value="F:N-methyltransferase activity"/>
    <property type="evidence" value="ECO:0007669"/>
    <property type="project" value="InterPro"/>
</dbReference>
<dbReference type="Pfam" id="PF13588">
    <property type="entry name" value="HSDR_N_2"/>
    <property type="match status" value="1"/>
</dbReference>
<dbReference type="SUPFAM" id="SSF53335">
    <property type="entry name" value="S-adenosyl-L-methionine-dependent methyltransferases"/>
    <property type="match status" value="1"/>
</dbReference>
<dbReference type="InterPro" id="IPR002052">
    <property type="entry name" value="DNA_methylase_N6_adenine_CS"/>
</dbReference>
<accession>A0A7C5VF74</accession>
<dbReference type="GO" id="GO:0009307">
    <property type="term" value="P:DNA restriction-modification system"/>
    <property type="evidence" value="ECO:0007669"/>
    <property type="project" value="UniProtKB-KW"/>
</dbReference>
<dbReference type="AlphaFoldDB" id="A0A7C5VF74"/>